<accession>A0A7L5AMF5</accession>
<proteinExistence type="predicted"/>
<dbReference type="AlphaFoldDB" id="A0A7L5AMF5"/>
<reference evidence="3 4" key="1">
    <citation type="submission" date="2016-09" db="EMBL/GenBank/DDBJ databases">
        <title>Complete genome sequence of microbes from the polar regions.</title>
        <authorList>
            <person name="Liao L."/>
            <person name="Chen B."/>
        </authorList>
    </citation>
    <scope>NUCLEOTIDE SEQUENCE [LARGE SCALE GENOMIC DNA]</scope>
    <source>
        <strain evidence="3 4">ZS314</strain>
    </source>
</reference>
<dbReference type="InterPro" id="IPR018476">
    <property type="entry name" value="GlyceroP-diester-Pdiesterase_M"/>
</dbReference>
<gene>
    <name evidence="3" type="ORF">BHD05_15255</name>
</gene>
<organism evidence="3 4">
    <name type="scientific">Marisediminicola antarctica</name>
    <dbReference type="NCBI Taxonomy" id="674079"/>
    <lineage>
        <taxon>Bacteria</taxon>
        <taxon>Bacillati</taxon>
        <taxon>Actinomycetota</taxon>
        <taxon>Actinomycetes</taxon>
        <taxon>Micrococcales</taxon>
        <taxon>Microbacteriaceae</taxon>
        <taxon>Marisediminicola</taxon>
    </lineage>
</organism>
<feature type="transmembrane region" description="Helical" evidence="1">
    <location>
        <begin position="96"/>
        <end position="124"/>
    </location>
</feature>
<keyword evidence="1" id="KW-0472">Membrane</keyword>
<keyword evidence="4" id="KW-1185">Reference proteome</keyword>
<protein>
    <recommendedName>
        <fullName evidence="2">Glycerophosphoryl diester phosphodiesterase membrane domain-containing protein</fullName>
    </recommendedName>
</protein>
<name>A0A7L5AMF5_9MICO</name>
<feature type="transmembrane region" description="Helical" evidence="1">
    <location>
        <begin position="185"/>
        <end position="211"/>
    </location>
</feature>
<dbReference type="KEGG" id="mant:BHD05_15255"/>
<dbReference type="Proteomes" id="UP000464507">
    <property type="component" value="Chromosome"/>
</dbReference>
<feature type="transmembrane region" description="Helical" evidence="1">
    <location>
        <begin position="44"/>
        <end position="75"/>
    </location>
</feature>
<sequence length="319" mass="33042">MSLLLQGSVLLLTLVVVSVAAFFSLSRIDFATGSEASDEIVAGSIGMILLSSLVPLALSLVATAVMQGIIVLEVARQSLGEKLRFRQLWALARGRILALVGYSLALTAVLLMAVAIVIGLVAGLSVLGSAGALAGVALALLLGAALVVLGAWISTKLAFVPSILMLERLSVRESVARSWRLSTGAFWKILGILLLVAVILNVVSSIAGAPLQFVAVLLPALVAPTGDETAIIALFVAVTVVSLVLTIVVSAVILVVQSATTALLYLDQRIRKEGLDLELARYVEARQFGGASELADPYAARMAAPAASPAAQRDASPWA</sequence>
<feature type="transmembrane region" description="Helical" evidence="1">
    <location>
        <begin position="136"/>
        <end position="164"/>
    </location>
</feature>
<feature type="domain" description="Glycerophosphoryl diester phosphodiesterase membrane" evidence="2">
    <location>
        <begin position="141"/>
        <end position="256"/>
    </location>
</feature>
<dbReference type="Pfam" id="PF10110">
    <property type="entry name" value="GPDPase_memb"/>
    <property type="match status" value="1"/>
</dbReference>
<evidence type="ECO:0000313" key="4">
    <source>
        <dbReference type="Proteomes" id="UP000464507"/>
    </source>
</evidence>
<evidence type="ECO:0000256" key="1">
    <source>
        <dbReference type="SAM" id="Phobius"/>
    </source>
</evidence>
<keyword evidence="1" id="KW-0812">Transmembrane</keyword>
<dbReference type="EMBL" id="CP017146">
    <property type="protein sequence ID" value="QHO71252.1"/>
    <property type="molecule type" value="Genomic_DNA"/>
</dbReference>
<feature type="transmembrane region" description="Helical" evidence="1">
    <location>
        <begin position="231"/>
        <end position="256"/>
    </location>
</feature>
<evidence type="ECO:0000313" key="3">
    <source>
        <dbReference type="EMBL" id="QHO71252.1"/>
    </source>
</evidence>
<evidence type="ECO:0000259" key="2">
    <source>
        <dbReference type="Pfam" id="PF10110"/>
    </source>
</evidence>
<keyword evidence="1" id="KW-1133">Transmembrane helix</keyword>